<proteinExistence type="predicted"/>
<dbReference type="Proteomes" id="UP000887580">
    <property type="component" value="Unplaced"/>
</dbReference>
<sequence length="184" mass="20798">MKKILYICLTFILLNQVKTDTLIPCDKLLLGQYYCDEPVINSVSQQATTCEKDNSVIVKCFTRPDLECFGKDNETNEFEMRIENACQYSTGQNHITALLLSVFLGAIGADRFYLGHFTIGLFKLFSCGFFFILYIADIVFIALEIITPADSSSYFVNQYGPRVLATQFTNETTLLLYNCFGCVS</sequence>
<name>A0AC35FU31_9BILA</name>
<evidence type="ECO:0000313" key="2">
    <source>
        <dbReference type="WBParaSite" id="PS1159_v2.g20842.t1"/>
    </source>
</evidence>
<protein>
    <submittedName>
        <fullName evidence="2">TM2 domain-containing protein</fullName>
    </submittedName>
</protein>
<reference evidence="2" key="1">
    <citation type="submission" date="2022-11" db="UniProtKB">
        <authorList>
            <consortium name="WormBaseParasite"/>
        </authorList>
    </citation>
    <scope>IDENTIFICATION</scope>
</reference>
<dbReference type="WBParaSite" id="PS1159_v2.g20842.t1">
    <property type="protein sequence ID" value="PS1159_v2.g20842.t1"/>
    <property type="gene ID" value="PS1159_v2.g20842"/>
</dbReference>
<accession>A0AC35FU31</accession>
<organism evidence="1 2">
    <name type="scientific">Panagrolaimus sp. PS1159</name>
    <dbReference type="NCBI Taxonomy" id="55785"/>
    <lineage>
        <taxon>Eukaryota</taxon>
        <taxon>Metazoa</taxon>
        <taxon>Ecdysozoa</taxon>
        <taxon>Nematoda</taxon>
        <taxon>Chromadorea</taxon>
        <taxon>Rhabditida</taxon>
        <taxon>Tylenchina</taxon>
        <taxon>Panagrolaimomorpha</taxon>
        <taxon>Panagrolaimoidea</taxon>
        <taxon>Panagrolaimidae</taxon>
        <taxon>Panagrolaimus</taxon>
    </lineage>
</organism>
<evidence type="ECO:0000313" key="1">
    <source>
        <dbReference type="Proteomes" id="UP000887580"/>
    </source>
</evidence>